<gene>
    <name evidence="1" type="ORF">IE53DRAFT_372061</name>
</gene>
<organism evidence="1 2">
    <name type="scientific">Violaceomyces palustris</name>
    <dbReference type="NCBI Taxonomy" id="1673888"/>
    <lineage>
        <taxon>Eukaryota</taxon>
        <taxon>Fungi</taxon>
        <taxon>Dikarya</taxon>
        <taxon>Basidiomycota</taxon>
        <taxon>Ustilaginomycotina</taxon>
        <taxon>Ustilaginomycetes</taxon>
        <taxon>Violaceomycetales</taxon>
        <taxon>Violaceomycetaceae</taxon>
        <taxon>Violaceomyces</taxon>
    </lineage>
</organism>
<keyword evidence="2" id="KW-1185">Reference proteome</keyword>
<protein>
    <submittedName>
        <fullName evidence="1">Uncharacterized protein</fullName>
    </submittedName>
</protein>
<reference evidence="1 2" key="1">
    <citation type="journal article" date="2018" name="Mol. Biol. Evol.">
        <title>Broad Genomic Sampling Reveals a Smut Pathogenic Ancestry of the Fungal Clade Ustilaginomycotina.</title>
        <authorList>
            <person name="Kijpornyongpan T."/>
            <person name="Mondo S.J."/>
            <person name="Barry K."/>
            <person name="Sandor L."/>
            <person name="Lee J."/>
            <person name="Lipzen A."/>
            <person name="Pangilinan J."/>
            <person name="LaButti K."/>
            <person name="Hainaut M."/>
            <person name="Henrissat B."/>
            <person name="Grigoriev I.V."/>
            <person name="Spatafora J.W."/>
            <person name="Aime M.C."/>
        </authorList>
    </citation>
    <scope>NUCLEOTIDE SEQUENCE [LARGE SCALE GENOMIC DNA]</scope>
    <source>
        <strain evidence="1 2">SA 807</strain>
    </source>
</reference>
<proteinExistence type="predicted"/>
<evidence type="ECO:0000313" key="1">
    <source>
        <dbReference type="EMBL" id="PWN46746.1"/>
    </source>
</evidence>
<evidence type="ECO:0000313" key="2">
    <source>
        <dbReference type="Proteomes" id="UP000245626"/>
    </source>
</evidence>
<accession>A0ACD0NLQ7</accession>
<name>A0ACD0NLQ7_9BASI</name>
<sequence>MKDLATYATNPSFSRFKSPEDEKKGLNLPAFTTFLVRQGILYWLITLVFHIIGLVFLASPKVNPILHTTNVNLLAAIEMAMAGRIFRGTRTWVKEHVNKNLLLQSKRPTSRENSSPQPGRRQSNNSASAATEVGERPLSALEKGGAGEDYDRDELSEEAASTYRGTGKNFTSDDTFVIGRSPSVTSGTATVVGDTPRLGGTTKDVWASFTTSTTSPRQPSLFDLRQGRDDAERRQYDRDSLHDSAPRWSASRTMTTRTDLPPAQVAPSWHVHTTRRNENTLSGGSFEKRLSFGSNAPSLGGGKRFGLGIFEKQAGAESNSDPSSPPSPPQPLQHSISISTLRAKAEAEASSVIGPSNPRSLTSKLQHKDVLEGGAVDIAGPIAQTFEEYKAEPPKEHRYTSKGTPRYQGPFGSPDADSGRGASMDGASLRSDGEVGDGRFELAVVTPNLPPRSTVQSITSEDEEDGCEEERRGKGESGEGWTNKVKSPSQLTFGSKKSDSMTRSDPGGGSGGGWV</sequence>
<dbReference type="Proteomes" id="UP000245626">
    <property type="component" value="Unassembled WGS sequence"/>
</dbReference>
<dbReference type="EMBL" id="KZ820731">
    <property type="protein sequence ID" value="PWN46746.1"/>
    <property type="molecule type" value="Genomic_DNA"/>
</dbReference>